<dbReference type="Proteomes" id="UP000499080">
    <property type="component" value="Unassembled WGS sequence"/>
</dbReference>
<name>A0A4Y2D072_ARAVE</name>
<dbReference type="AlphaFoldDB" id="A0A4Y2D072"/>
<comment type="caution">
    <text evidence="1">The sequence shown here is derived from an EMBL/GenBank/DDBJ whole genome shotgun (WGS) entry which is preliminary data.</text>
</comment>
<protein>
    <submittedName>
        <fullName evidence="1">Uncharacterized protein</fullName>
    </submittedName>
</protein>
<evidence type="ECO:0000313" key="2">
    <source>
        <dbReference type="Proteomes" id="UP000499080"/>
    </source>
</evidence>
<dbReference type="OrthoDB" id="6468653at2759"/>
<sequence>MTKKQLNWLRIFCNVYALFRKVYICTYIIIHVRNTLMCFELSIAFGLSLVIEVGNISDELPTIVRQRCRGPIPLVPFFHVGNVLMETFAVLINGMPAVIREEIQVGVQKMDL</sequence>
<proteinExistence type="predicted"/>
<gene>
    <name evidence="1" type="ORF">AVEN_92923_1</name>
</gene>
<evidence type="ECO:0000313" key="1">
    <source>
        <dbReference type="EMBL" id="GBM10100.1"/>
    </source>
</evidence>
<accession>A0A4Y2D072</accession>
<organism evidence="1 2">
    <name type="scientific">Araneus ventricosus</name>
    <name type="common">Orbweaver spider</name>
    <name type="synonym">Epeira ventricosa</name>
    <dbReference type="NCBI Taxonomy" id="182803"/>
    <lineage>
        <taxon>Eukaryota</taxon>
        <taxon>Metazoa</taxon>
        <taxon>Ecdysozoa</taxon>
        <taxon>Arthropoda</taxon>
        <taxon>Chelicerata</taxon>
        <taxon>Arachnida</taxon>
        <taxon>Araneae</taxon>
        <taxon>Araneomorphae</taxon>
        <taxon>Entelegynae</taxon>
        <taxon>Araneoidea</taxon>
        <taxon>Araneidae</taxon>
        <taxon>Araneus</taxon>
    </lineage>
</organism>
<keyword evidence="2" id="KW-1185">Reference proteome</keyword>
<dbReference type="EMBL" id="BGPR01000280">
    <property type="protein sequence ID" value="GBM10100.1"/>
    <property type="molecule type" value="Genomic_DNA"/>
</dbReference>
<reference evidence="1 2" key="1">
    <citation type="journal article" date="2019" name="Sci. Rep.">
        <title>Orb-weaving spider Araneus ventricosus genome elucidates the spidroin gene catalogue.</title>
        <authorList>
            <person name="Kono N."/>
            <person name="Nakamura H."/>
            <person name="Ohtoshi R."/>
            <person name="Moran D.A.P."/>
            <person name="Shinohara A."/>
            <person name="Yoshida Y."/>
            <person name="Fujiwara M."/>
            <person name="Mori M."/>
            <person name="Tomita M."/>
            <person name="Arakawa K."/>
        </authorList>
    </citation>
    <scope>NUCLEOTIDE SEQUENCE [LARGE SCALE GENOMIC DNA]</scope>
</reference>